<feature type="compositionally biased region" description="Polar residues" evidence="1">
    <location>
        <begin position="188"/>
        <end position="200"/>
    </location>
</feature>
<feature type="region of interest" description="Disordered" evidence="1">
    <location>
        <begin position="480"/>
        <end position="499"/>
    </location>
</feature>
<proteinExistence type="predicted"/>
<feature type="compositionally biased region" description="Low complexity" evidence="1">
    <location>
        <begin position="344"/>
        <end position="355"/>
    </location>
</feature>
<feature type="compositionally biased region" description="Polar residues" evidence="1">
    <location>
        <begin position="259"/>
        <end position="279"/>
    </location>
</feature>
<feature type="compositionally biased region" description="Basic and acidic residues" evidence="1">
    <location>
        <begin position="246"/>
        <end position="258"/>
    </location>
</feature>
<feature type="region of interest" description="Disordered" evidence="1">
    <location>
        <begin position="962"/>
        <end position="996"/>
    </location>
</feature>
<feature type="region of interest" description="Disordered" evidence="1">
    <location>
        <begin position="533"/>
        <end position="555"/>
    </location>
</feature>
<name>A0A8J2JP58_9HEXA</name>
<keyword evidence="3" id="KW-1185">Reference proteome</keyword>
<feature type="compositionally biased region" description="Basic and acidic residues" evidence="1">
    <location>
        <begin position="742"/>
        <end position="751"/>
    </location>
</feature>
<dbReference type="Proteomes" id="UP000708208">
    <property type="component" value="Unassembled WGS sequence"/>
</dbReference>
<feature type="compositionally biased region" description="Acidic residues" evidence="1">
    <location>
        <begin position="838"/>
        <end position="860"/>
    </location>
</feature>
<accession>A0A8J2JP58</accession>
<feature type="region of interest" description="Disordered" evidence="1">
    <location>
        <begin position="1079"/>
        <end position="1113"/>
    </location>
</feature>
<feature type="region of interest" description="Disordered" evidence="1">
    <location>
        <begin position="306"/>
        <end position="468"/>
    </location>
</feature>
<evidence type="ECO:0000313" key="2">
    <source>
        <dbReference type="EMBL" id="CAG7718334.1"/>
    </source>
</evidence>
<organism evidence="2 3">
    <name type="scientific">Allacma fusca</name>
    <dbReference type="NCBI Taxonomy" id="39272"/>
    <lineage>
        <taxon>Eukaryota</taxon>
        <taxon>Metazoa</taxon>
        <taxon>Ecdysozoa</taxon>
        <taxon>Arthropoda</taxon>
        <taxon>Hexapoda</taxon>
        <taxon>Collembola</taxon>
        <taxon>Symphypleona</taxon>
        <taxon>Sminthuridae</taxon>
        <taxon>Allacma</taxon>
    </lineage>
</organism>
<feature type="region of interest" description="Disordered" evidence="1">
    <location>
        <begin position="683"/>
        <end position="860"/>
    </location>
</feature>
<protein>
    <submittedName>
        <fullName evidence="2">Uncharacterized protein</fullName>
    </submittedName>
</protein>
<feature type="compositionally biased region" description="Polar residues" evidence="1">
    <location>
        <begin position="311"/>
        <end position="331"/>
    </location>
</feature>
<reference evidence="2" key="1">
    <citation type="submission" date="2021-06" db="EMBL/GenBank/DDBJ databases">
        <authorList>
            <person name="Hodson N. C."/>
            <person name="Mongue J. A."/>
            <person name="Jaron S. K."/>
        </authorList>
    </citation>
    <scope>NUCLEOTIDE SEQUENCE</scope>
</reference>
<evidence type="ECO:0000313" key="3">
    <source>
        <dbReference type="Proteomes" id="UP000708208"/>
    </source>
</evidence>
<evidence type="ECO:0000256" key="1">
    <source>
        <dbReference type="SAM" id="MobiDB-lite"/>
    </source>
</evidence>
<feature type="region of interest" description="Disordered" evidence="1">
    <location>
        <begin position="905"/>
        <end position="938"/>
    </location>
</feature>
<feature type="region of interest" description="Disordered" evidence="1">
    <location>
        <begin position="246"/>
        <end position="287"/>
    </location>
</feature>
<feature type="compositionally biased region" description="Basic and acidic residues" evidence="1">
    <location>
        <begin position="430"/>
        <end position="449"/>
    </location>
</feature>
<dbReference type="EMBL" id="CAJVCH010052704">
    <property type="protein sequence ID" value="CAG7718334.1"/>
    <property type="molecule type" value="Genomic_DNA"/>
</dbReference>
<feature type="compositionally biased region" description="Polar residues" evidence="1">
    <location>
        <begin position="356"/>
        <end position="367"/>
    </location>
</feature>
<sequence length="1152" mass="125502">MCFGNVVSTIPGHLQDVSASPSRVVESVGSFDECKAFWIEKDMEEKKKRESVASSVSIEEYPEGGFENSAFIGVDRIDLTTHTSASPIVSTFVSMDLSSEGPRASISGSEEKPGSQRTPSPYEIERTKEAIFLDTDDPEPEEEYDEDDIDQETRVVIDAQSKVQPPQSPFFDEGEESSLEHKVIPPSSLDTTHSSLPRNTQVKEHSTRQVIEFEEQRTVREEITDFGGTTKEVKTTSETIVKTTTLEKSEFETSEKFPETSTSFAWEKASSSPQPQPSDTYEDEEQLARVTASSLVSEIEEQVEEKLALENANQGGSDRYATSSTSFSQGDRFQDMRSGSRPATTITTTTTTTTTVCTKASAPSSVDITDEELLSTGDISSPELLKHHQASTSTERRDWSQVPGAGDSTGAGTPEACQTIGSSSSGEFYTAREDGTVRSSSDDPTRPKSWDSSLLGQVSTNFPTSGSSGALEYQTALSAASADSSESYLGSLSSDASGSETLVASQIDLGRELLQVDEDEDDDEEIRGATTLEHSHHSEVSAEVAGSAEGETSGVPLSRSVHCEALHEEINRTVAGLPVTLTSSSSGTTVCTQVETTYEARVRGDPEIADDQEGNILVLEPLNQSSTTTRPVRTHRRAESQSWNESLLYGIEEKIEDEQTRDIIFPVEDADEISDLFLQHHSEELDDPIERPTTPEPRFSPQGDEPKKCIVYYPGSSFDQSKDSLDETEDTSITTTDFSVDPFDRSLPRLEDIEEEGSLKNSPKSVLSLEMGSLEDRNGFSNNGNGNGNGEKGRPASRESSSSLNEFERLESALLLEYQDKREEPALSEIEEGHESQVSEESDETEMCGEPDPYDADEDNDDKMMKIFSEKFEIVEDSPEITEVPEYAEEGVDPMIYFSTTVMEPRSPEANTNTDTSQWDDFTQPKSSEIVGTTSADSSLEFRMPDRYTARYPAASLSLELDSSSAAHPSPGSHKGRYSDGLCKMTSSGDSLEDPQIVMEVSRDSLDLEEIEVDPPTVPQPLDQHSLPSGSVSRNEMFDSLTGSLPGAVSQVMTDSLELQTGQPLPCFSRQHIMEESLDSLTGKSREERSSGDTGVTAEMITSTDSFEGQGFISSSATSTTADAAMWSSGTGSAATLVSSQEDLTLENQFSS</sequence>
<feature type="compositionally biased region" description="Polar residues" evidence="1">
    <location>
        <begin position="450"/>
        <end position="468"/>
    </location>
</feature>
<feature type="compositionally biased region" description="Low complexity" evidence="1">
    <location>
        <begin position="962"/>
        <end position="973"/>
    </location>
</feature>
<feature type="compositionally biased region" description="Acidic residues" evidence="1">
    <location>
        <begin position="134"/>
        <end position="150"/>
    </location>
</feature>
<gene>
    <name evidence="2" type="ORF">AFUS01_LOCUS7730</name>
</gene>
<feature type="region of interest" description="Disordered" evidence="1">
    <location>
        <begin position="99"/>
        <end position="215"/>
    </location>
</feature>
<feature type="compositionally biased region" description="Basic and acidic residues" evidence="1">
    <location>
        <begin position="818"/>
        <end position="837"/>
    </location>
</feature>
<dbReference type="AlphaFoldDB" id="A0A8J2JP58"/>
<feature type="compositionally biased region" description="Polar residues" evidence="1">
    <location>
        <begin position="909"/>
        <end position="938"/>
    </location>
</feature>
<comment type="caution">
    <text evidence="2">The sequence shown here is derived from an EMBL/GenBank/DDBJ whole genome shotgun (WGS) entry which is preliminary data.</text>
</comment>